<dbReference type="Gene3D" id="2.40.160.60">
    <property type="entry name" value="Outer membrane protein transport protein (OMPP1/FadL/TodX)"/>
    <property type="match status" value="1"/>
</dbReference>
<proteinExistence type="predicted"/>
<protein>
    <recommendedName>
        <fullName evidence="2">DUF6268 domain-containing protein</fullName>
    </recommendedName>
</protein>
<keyword evidence="1" id="KW-0732">Signal</keyword>
<evidence type="ECO:0000256" key="1">
    <source>
        <dbReference type="SAM" id="SignalP"/>
    </source>
</evidence>
<dbReference type="RefSeq" id="WP_220781126.1">
    <property type="nucleotide sequence ID" value="NZ_BPEY01000033.1"/>
</dbReference>
<gene>
    <name evidence="3" type="ORF">TUM4438_20870</name>
</gene>
<evidence type="ECO:0000313" key="3">
    <source>
        <dbReference type="EMBL" id="GIU46031.1"/>
    </source>
</evidence>
<feature type="chain" id="PRO_5046928779" description="DUF6268 domain-containing protein" evidence="1">
    <location>
        <begin position="24"/>
        <end position="298"/>
    </location>
</feature>
<dbReference type="SUPFAM" id="SSF56935">
    <property type="entry name" value="Porins"/>
    <property type="match status" value="1"/>
</dbReference>
<dbReference type="InterPro" id="IPR046235">
    <property type="entry name" value="DUF6268"/>
</dbReference>
<keyword evidence="4" id="KW-1185">Reference proteome</keyword>
<evidence type="ECO:0000259" key="2">
    <source>
        <dbReference type="Pfam" id="PF19783"/>
    </source>
</evidence>
<feature type="signal peptide" evidence="1">
    <location>
        <begin position="1"/>
        <end position="23"/>
    </location>
</feature>
<sequence length="298" mass="33185">MNKPLALSVLAVSSLVASPTLLAQEQQKSSYRPSPFTFSASRITTGTADVGYQGNELQRDQWMFDFKTGMPLGKKWFIGAGVGYDNLDYDWRSPSLKDNTQTWDKIERYRASLSLSYRPNKNWMFMLAPKLQYAYADTASASNAASYGAVLSGMYRFNSGDMLGFGVAYLNDIDEVRTVPFLAVNWQITENLKLGNPFSAGFSGPAGLELSYQLSSDWNVGFGTSKRTSRFLIADEKDTAEIDEWVSFARVGWDISRSVSVNAYVGYFFNGELELNPQNSKEDIDNQGAAALDVTFKF</sequence>
<accession>A0ABQ4PFZ3</accession>
<dbReference type="Pfam" id="PF19783">
    <property type="entry name" value="DUF6268"/>
    <property type="match status" value="1"/>
</dbReference>
<organism evidence="3 4">
    <name type="scientific">Shewanella sairae</name>
    <dbReference type="NCBI Taxonomy" id="190310"/>
    <lineage>
        <taxon>Bacteria</taxon>
        <taxon>Pseudomonadati</taxon>
        <taxon>Pseudomonadota</taxon>
        <taxon>Gammaproteobacteria</taxon>
        <taxon>Alteromonadales</taxon>
        <taxon>Shewanellaceae</taxon>
        <taxon>Shewanella</taxon>
    </lineage>
</organism>
<evidence type="ECO:0000313" key="4">
    <source>
        <dbReference type="Proteomes" id="UP000887104"/>
    </source>
</evidence>
<comment type="caution">
    <text evidence="3">The sequence shown here is derived from an EMBL/GenBank/DDBJ whole genome shotgun (WGS) entry which is preliminary data.</text>
</comment>
<reference evidence="3" key="1">
    <citation type="submission" date="2021-05" db="EMBL/GenBank/DDBJ databases">
        <title>Molecular characterization for Shewanella algae harboring chromosomal blaOXA-55-like strains isolated from clinical and environment sample.</title>
        <authorList>
            <person name="Ohama Y."/>
            <person name="Aoki K."/>
            <person name="Harada S."/>
            <person name="Moriya K."/>
            <person name="Ishii Y."/>
            <person name="Tateda K."/>
        </authorList>
    </citation>
    <scope>NUCLEOTIDE SEQUENCE</scope>
    <source>
        <strain evidence="3">JCM 11563</strain>
    </source>
</reference>
<dbReference type="Proteomes" id="UP000887104">
    <property type="component" value="Unassembled WGS sequence"/>
</dbReference>
<dbReference type="EMBL" id="BPEY01000033">
    <property type="protein sequence ID" value="GIU46031.1"/>
    <property type="molecule type" value="Genomic_DNA"/>
</dbReference>
<name>A0ABQ4PFZ3_9GAMM</name>
<feature type="domain" description="DUF6268" evidence="2">
    <location>
        <begin position="111"/>
        <end position="287"/>
    </location>
</feature>